<evidence type="ECO:0000256" key="4">
    <source>
        <dbReference type="ARBA" id="ARBA00022723"/>
    </source>
</evidence>
<dbReference type="GO" id="GO:0004222">
    <property type="term" value="F:metalloendopeptidase activity"/>
    <property type="evidence" value="ECO:0007669"/>
    <property type="project" value="TreeGrafter"/>
</dbReference>
<gene>
    <name evidence="12" type="ORF">CIG1485E_0938</name>
</gene>
<evidence type="ECO:0000313" key="13">
    <source>
        <dbReference type="Proteomes" id="UP000028486"/>
    </source>
</evidence>
<evidence type="ECO:0000256" key="3">
    <source>
        <dbReference type="ARBA" id="ARBA00022670"/>
    </source>
</evidence>
<comment type="subcellular location">
    <subcellularLocation>
        <location evidence="2">Cell envelope</location>
    </subcellularLocation>
</comment>
<evidence type="ECO:0000256" key="6">
    <source>
        <dbReference type="ARBA" id="ARBA00022833"/>
    </source>
</evidence>
<keyword evidence="4" id="KW-0479">Metal-binding</keyword>
<dbReference type="Pfam" id="PF01551">
    <property type="entry name" value="Peptidase_M23"/>
    <property type="match status" value="1"/>
</dbReference>
<dbReference type="AlphaFoldDB" id="A0A076F9Y2"/>
<dbReference type="InterPro" id="IPR050570">
    <property type="entry name" value="Cell_wall_metabolism_enzyme"/>
</dbReference>
<dbReference type="InterPro" id="IPR016047">
    <property type="entry name" value="M23ase_b-sheet_dom"/>
</dbReference>
<keyword evidence="8" id="KW-0732">Signal</keyword>
<dbReference type="EMBL" id="CP009043">
    <property type="protein sequence ID" value="AII14776.1"/>
    <property type="molecule type" value="Genomic_DNA"/>
</dbReference>
<dbReference type="STRING" id="1244531.CIG2463D_0938"/>
<evidence type="ECO:0000256" key="8">
    <source>
        <dbReference type="SAM" id="SignalP"/>
    </source>
</evidence>
<evidence type="ECO:0000256" key="7">
    <source>
        <dbReference type="ARBA" id="ARBA00023049"/>
    </source>
</evidence>
<dbReference type="PANTHER" id="PTHR21666:SF288">
    <property type="entry name" value="CELL DIVISION PROTEIN YTFB"/>
    <property type="match status" value="1"/>
</dbReference>
<keyword evidence="3" id="KW-0645">Protease</keyword>
<sequence length="388" mass="43822">MIKKLFIFLFIALNLYAAKPSVEELTWPNGESLLMFLENNKIPLSLYYNLEKEDQELASEITTGTRFQILRDDDDEISQVLIPISDELQIHIHKDKIGKFNLDFIPIIYENEDRILSIDINRSPYQDIIENTGNLALASAFMNAFKGSVDFRGLKKGDKLIITYSQKRRMGRVFSTPDIKAAMIQIRGKAEYVYQYDGRFYDKFGKELENFFLVKPVKNARISSRFTPKRFHPILKRYRAHLGMDYAAPKGTKIYAAGDGTVSFAGKKGGYGNVLTINHADGYMTLYAHVNGFASGMKRGKSVKKGQLVAYVGNTGMSTGPHLHFGLYKNNKAINPESVVKITKSALGGKEKAEFNALVATYNKDIDKGLGDHKNYPKEETFESVITF</sequence>
<evidence type="ECO:0000313" key="12">
    <source>
        <dbReference type="EMBL" id="AII14776.1"/>
    </source>
</evidence>
<dbReference type="GO" id="GO:0046872">
    <property type="term" value="F:metal ion binding"/>
    <property type="evidence" value="ECO:0007669"/>
    <property type="project" value="UniProtKB-KW"/>
</dbReference>
<evidence type="ECO:0000259" key="10">
    <source>
        <dbReference type="Pfam" id="PF18059"/>
    </source>
</evidence>
<evidence type="ECO:0000256" key="5">
    <source>
        <dbReference type="ARBA" id="ARBA00022801"/>
    </source>
</evidence>
<proteinExistence type="predicted"/>
<dbReference type="PANTHER" id="PTHR21666">
    <property type="entry name" value="PEPTIDASE-RELATED"/>
    <property type="match status" value="1"/>
</dbReference>
<dbReference type="CDD" id="cd12797">
    <property type="entry name" value="M23_peptidase"/>
    <property type="match status" value="1"/>
</dbReference>
<organism evidence="12 13">
    <name type="scientific">Campylobacter iguaniorum</name>
    <dbReference type="NCBI Taxonomy" id="1244531"/>
    <lineage>
        <taxon>Bacteria</taxon>
        <taxon>Pseudomonadati</taxon>
        <taxon>Campylobacterota</taxon>
        <taxon>Epsilonproteobacteria</taxon>
        <taxon>Campylobacterales</taxon>
        <taxon>Campylobacteraceae</taxon>
        <taxon>Campylobacter</taxon>
    </lineage>
</organism>
<dbReference type="eggNOG" id="COG0739">
    <property type="taxonomic scope" value="Bacteria"/>
</dbReference>
<accession>A0A076F9Y2</accession>
<name>A0A076F9Y2_9BACT</name>
<dbReference type="Pfam" id="PF18059">
    <property type="entry name" value="Csd3_N"/>
    <property type="match status" value="1"/>
</dbReference>
<dbReference type="RefSeq" id="WP_038454266.1">
    <property type="nucleotide sequence ID" value="NZ_CP009043.1"/>
</dbReference>
<keyword evidence="5" id="KW-0378">Hydrolase</keyword>
<keyword evidence="7" id="KW-0482">Metalloprotease</keyword>
<protein>
    <submittedName>
        <fullName evidence="12">Zinc metallopeptidase, M23 family</fullName>
    </submittedName>
</protein>
<dbReference type="GO" id="GO:0006508">
    <property type="term" value="P:proteolysis"/>
    <property type="evidence" value="ECO:0007669"/>
    <property type="project" value="UniProtKB-KW"/>
</dbReference>
<evidence type="ECO:0000259" key="11">
    <source>
        <dbReference type="Pfam" id="PF19425"/>
    </source>
</evidence>
<dbReference type="Gene3D" id="3.10.450.350">
    <property type="match status" value="1"/>
</dbReference>
<reference evidence="13" key="1">
    <citation type="journal article" date="2014" name="Genome Announc.">
        <title>Complete Genome Sequence of Campylobacter iguaniorum Strain 1485ET, Isolated from a Bearded Dragon (Pogona vitticeps).</title>
        <authorList>
            <person name="Gilbert M.J."/>
            <person name="Miller W.G."/>
            <person name="Yee E."/>
            <person name="Kik M."/>
            <person name="Wagenaar J.A."/>
            <person name="Duim B."/>
        </authorList>
    </citation>
    <scope>NUCLEOTIDE SEQUENCE [LARGE SCALE GENOMIC DNA]</scope>
    <source>
        <strain evidence="13">1485E</strain>
    </source>
</reference>
<feature type="domain" description="Csd3 N-terminal" evidence="10">
    <location>
        <begin position="25"/>
        <end position="107"/>
    </location>
</feature>
<evidence type="ECO:0000256" key="2">
    <source>
        <dbReference type="ARBA" id="ARBA00004196"/>
    </source>
</evidence>
<keyword evidence="6" id="KW-0862">Zinc</keyword>
<dbReference type="Pfam" id="PF19425">
    <property type="entry name" value="Csd3_N2"/>
    <property type="match status" value="1"/>
</dbReference>
<dbReference type="HOGENOM" id="CLU_026846_4_2_7"/>
<feature type="domain" description="Csd3-like second N-terminal" evidence="11">
    <location>
        <begin position="140"/>
        <end position="228"/>
    </location>
</feature>
<dbReference type="InterPro" id="IPR040653">
    <property type="entry name" value="Csd3_N"/>
</dbReference>
<dbReference type="KEGG" id="caj:CIG1485E_0938"/>
<dbReference type="GO" id="GO:0030313">
    <property type="term" value="C:cell envelope"/>
    <property type="evidence" value="ECO:0007669"/>
    <property type="project" value="UniProtKB-SubCell"/>
</dbReference>
<evidence type="ECO:0000256" key="1">
    <source>
        <dbReference type="ARBA" id="ARBA00001947"/>
    </source>
</evidence>
<evidence type="ECO:0000259" key="9">
    <source>
        <dbReference type="Pfam" id="PF01551"/>
    </source>
</evidence>
<feature type="chain" id="PRO_5001711856" evidence="8">
    <location>
        <begin position="18"/>
        <end position="388"/>
    </location>
</feature>
<dbReference type="Gene3D" id="2.70.70.10">
    <property type="entry name" value="Glucose Permease (Domain IIA)"/>
    <property type="match status" value="1"/>
</dbReference>
<dbReference type="SUPFAM" id="SSF51261">
    <property type="entry name" value="Duplicated hybrid motif"/>
    <property type="match status" value="1"/>
</dbReference>
<dbReference type="InterPro" id="IPR045834">
    <property type="entry name" value="Csd3_N2"/>
</dbReference>
<dbReference type="Proteomes" id="UP000028486">
    <property type="component" value="Chromosome"/>
</dbReference>
<dbReference type="OrthoDB" id="9815245at2"/>
<feature type="domain" description="M23ase beta-sheet core" evidence="9">
    <location>
        <begin position="240"/>
        <end position="336"/>
    </location>
</feature>
<keyword evidence="13" id="KW-1185">Reference proteome</keyword>
<comment type="cofactor">
    <cofactor evidence="1">
        <name>Zn(2+)</name>
        <dbReference type="ChEBI" id="CHEBI:29105"/>
    </cofactor>
</comment>
<feature type="signal peptide" evidence="8">
    <location>
        <begin position="1"/>
        <end position="17"/>
    </location>
</feature>
<dbReference type="InterPro" id="IPR011055">
    <property type="entry name" value="Dup_hybrid_motif"/>
</dbReference>